<reference evidence="2" key="1">
    <citation type="submission" date="2020-03" db="EMBL/GenBank/DDBJ databases">
        <title>A transcriptome and proteome of the tick Rhipicephalus microplus shaped by the genetic composition of its hosts and developmental stage.</title>
        <authorList>
            <person name="Garcia G.R."/>
            <person name="Ribeiro J.M.C."/>
            <person name="Maruyama S.R."/>
            <person name="Gardinasse L.G."/>
            <person name="Nelson K."/>
            <person name="Ferreira B.R."/>
            <person name="Andrade T.G."/>
            <person name="Santos I.K.F.M."/>
        </authorList>
    </citation>
    <scope>NUCLEOTIDE SEQUENCE</scope>
    <source>
        <strain evidence="2">NSGR</strain>
        <tissue evidence="2">Salivary glands</tissue>
    </source>
</reference>
<name>A0A6G5AGG4_RHIMP</name>
<dbReference type="AlphaFoldDB" id="A0A6G5AGG4"/>
<proteinExistence type="predicted"/>
<evidence type="ECO:0000256" key="1">
    <source>
        <dbReference type="SAM" id="Phobius"/>
    </source>
</evidence>
<keyword evidence="1" id="KW-0812">Transmembrane</keyword>
<dbReference type="EMBL" id="GIKN01007405">
    <property type="protein sequence ID" value="NIE49678.1"/>
    <property type="molecule type" value="Transcribed_RNA"/>
</dbReference>
<feature type="transmembrane region" description="Helical" evidence="1">
    <location>
        <begin position="53"/>
        <end position="71"/>
    </location>
</feature>
<accession>A0A6G5AGG4</accession>
<keyword evidence="1" id="KW-0472">Membrane</keyword>
<organism evidence="2">
    <name type="scientific">Rhipicephalus microplus</name>
    <name type="common">Cattle tick</name>
    <name type="synonym">Boophilus microplus</name>
    <dbReference type="NCBI Taxonomy" id="6941"/>
    <lineage>
        <taxon>Eukaryota</taxon>
        <taxon>Metazoa</taxon>
        <taxon>Ecdysozoa</taxon>
        <taxon>Arthropoda</taxon>
        <taxon>Chelicerata</taxon>
        <taxon>Arachnida</taxon>
        <taxon>Acari</taxon>
        <taxon>Parasitiformes</taxon>
        <taxon>Ixodida</taxon>
        <taxon>Ixodoidea</taxon>
        <taxon>Ixodidae</taxon>
        <taxon>Rhipicephalinae</taxon>
        <taxon>Rhipicephalus</taxon>
        <taxon>Boophilus</taxon>
    </lineage>
</organism>
<evidence type="ECO:0000313" key="2">
    <source>
        <dbReference type="EMBL" id="NIE49678.1"/>
    </source>
</evidence>
<keyword evidence="1" id="KW-1133">Transmembrane helix</keyword>
<sequence>MRTSAVHSCCSFLYCVLDCMSCFSRVSLVMLIFVRRISCLLFFSNPDNDCSNLSNAIWCFLCWSGLLSYAVGNNFCLRQSNTSTSELECVSLYTWQFACFVIKNCNQTYTVGQPLVTLRLSSQPYGQSHNGHNERLALAFQCEPANHTFSEHHH</sequence>
<protein>
    <submittedName>
        <fullName evidence="2">Uncharacterized protein</fullName>
    </submittedName>
</protein>
<feature type="transmembrane region" description="Helical" evidence="1">
    <location>
        <begin position="12"/>
        <end position="33"/>
    </location>
</feature>